<dbReference type="AlphaFoldDB" id="A0A023B8J0"/>
<protein>
    <submittedName>
        <fullName evidence="1">Uncharacterized protein</fullName>
    </submittedName>
</protein>
<accession>A0A023B8J0</accession>
<evidence type="ECO:0000313" key="2">
    <source>
        <dbReference type="Proteomes" id="UP000019763"/>
    </source>
</evidence>
<sequence length="256" mass="29359">MKCPRTSTLTKGGETSWWLLARMEVYLVTGPGWQNSELLLNFTDGEYFAQLTLQFGNFFATLGQRRDPWTQRLGEEKGVGSIFDNAAMLENGKGHVVSLRGSAVVVRELNLYNILHHSIKTMDAYRWLDWFCQKPSTSWLGKVRDLFSLNSSHEQLLIPIPASVAVTPWSYDDTTWHDFVADTCNWMVYAGNEYCYKSMSFRLGKTECKKLQFSKEAAKRAPRLLVRAPVYQPVRRIHPHPGKHQRICKIAAHPAY</sequence>
<dbReference type="VEuPathDB" id="CryptoDB:GNI_060500"/>
<comment type="caution">
    <text evidence="1">The sequence shown here is derived from an EMBL/GenBank/DDBJ whole genome shotgun (WGS) entry which is preliminary data.</text>
</comment>
<dbReference type="Proteomes" id="UP000019763">
    <property type="component" value="Unassembled WGS sequence"/>
</dbReference>
<dbReference type="RefSeq" id="XP_011134512.1">
    <property type="nucleotide sequence ID" value="XM_011136210.1"/>
</dbReference>
<name>A0A023B8J0_GRENI</name>
<gene>
    <name evidence="1" type="ORF">GNI_060500</name>
</gene>
<dbReference type="GeneID" id="22912215"/>
<keyword evidence="2" id="KW-1185">Reference proteome</keyword>
<organism evidence="1 2">
    <name type="scientific">Gregarina niphandrodes</name>
    <name type="common">Septate eugregarine</name>
    <dbReference type="NCBI Taxonomy" id="110365"/>
    <lineage>
        <taxon>Eukaryota</taxon>
        <taxon>Sar</taxon>
        <taxon>Alveolata</taxon>
        <taxon>Apicomplexa</taxon>
        <taxon>Conoidasida</taxon>
        <taxon>Gregarinasina</taxon>
        <taxon>Eugregarinorida</taxon>
        <taxon>Gregarinidae</taxon>
        <taxon>Gregarina</taxon>
    </lineage>
</organism>
<dbReference type="EMBL" id="AFNH02000459">
    <property type="protein sequence ID" value="EZG68994.1"/>
    <property type="molecule type" value="Genomic_DNA"/>
</dbReference>
<reference evidence="1" key="1">
    <citation type="submission" date="2013-12" db="EMBL/GenBank/DDBJ databases">
        <authorList>
            <person name="Omoto C.K."/>
            <person name="Sibley D."/>
            <person name="Venepally P."/>
            <person name="Hadjithomas M."/>
            <person name="Karamycheva S."/>
            <person name="Brunk B."/>
            <person name="Roos D."/>
            <person name="Caler E."/>
            <person name="Lorenzi H."/>
        </authorList>
    </citation>
    <scope>NUCLEOTIDE SEQUENCE</scope>
</reference>
<proteinExistence type="predicted"/>
<evidence type="ECO:0000313" key="1">
    <source>
        <dbReference type="EMBL" id="EZG68994.1"/>
    </source>
</evidence>